<comment type="caution">
    <text evidence="17">The sequence shown here is derived from an EMBL/GenBank/DDBJ whole genome shotgun (WGS) entry which is preliminary data.</text>
</comment>
<feature type="domain" description="TonB-dependent receptor-like beta-barrel" evidence="15">
    <location>
        <begin position="310"/>
        <end position="765"/>
    </location>
</feature>
<gene>
    <name evidence="17" type="ORF">FHR90_003056</name>
    <name evidence="18" type="ORF">HUK83_09870</name>
</gene>
<evidence type="ECO:0000256" key="7">
    <source>
        <dbReference type="ARBA" id="ARBA00023004"/>
    </source>
</evidence>
<evidence type="ECO:0000256" key="4">
    <source>
        <dbReference type="ARBA" id="ARBA00022496"/>
    </source>
</evidence>
<evidence type="ECO:0000256" key="5">
    <source>
        <dbReference type="ARBA" id="ARBA00022692"/>
    </source>
</evidence>
<protein>
    <submittedName>
        <fullName evidence="17">Iron complex outermembrane receptor protein</fullName>
    </submittedName>
    <submittedName>
        <fullName evidence="18">TonB-dependent receptor</fullName>
    </submittedName>
</protein>
<dbReference type="Pfam" id="PF00593">
    <property type="entry name" value="TonB_dep_Rec_b-barrel"/>
    <property type="match status" value="1"/>
</dbReference>
<dbReference type="Proteomes" id="UP000557688">
    <property type="component" value="Unassembled WGS sequence"/>
</dbReference>
<keyword evidence="8" id="KW-0406">Ion transport</keyword>
<evidence type="ECO:0000259" key="15">
    <source>
        <dbReference type="Pfam" id="PF00593"/>
    </source>
</evidence>
<keyword evidence="10 12" id="KW-0472">Membrane</keyword>
<dbReference type="GO" id="GO:0015344">
    <property type="term" value="F:siderophore uptake transmembrane transporter activity"/>
    <property type="evidence" value="ECO:0007669"/>
    <property type="project" value="TreeGrafter"/>
</dbReference>
<dbReference type="InterPro" id="IPR039426">
    <property type="entry name" value="TonB-dep_rcpt-like"/>
</dbReference>
<accession>A0A839V6L9</accession>
<keyword evidence="7" id="KW-0408">Iron</keyword>
<dbReference type="InterPro" id="IPR036942">
    <property type="entry name" value="Beta-barrel_TonB_sf"/>
</dbReference>
<dbReference type="AlphaFoldDB" id="A0A839V6L9"/>
<evidence type="ECO:0000256" key="13">
    <source>
        <dbReference type="RuleBase" id="RU003357"/>
    </source>
</evidence>
<keyword evidence="19" id="KW-1185">Reference proteome</keyword>
<evidence type="ECO:0000313" key="20">
    <source>
        <dbReference type="Proteomes" id="UP000565205"/>
    </source>
</evidence>
<dbReference type="Proteomes" id="UP000565205">
    <property type="component" value="Unassembled WGS sequence"/>
</dbReference>
<dbReference type="PANTHER" id="PTHR32552:SF89">
    <property type="entry name" value="CATECHOLATE SIDEROPHORE RECEPTOR FIU"/>
    <property type="match status" value="1"/>
</dbReference>
<feature type="signal peptide" evidence="14">
    <location>
        <begin position="1"/>
        <end position="24"/>
    </location>
</feature>
<evidence type="ECO:0000256" key="3">
    <source>
        <dbReference type="ARBA" id="ARBA00022452"/>
    </source>
</evidence>
<evidence type="ECO:0000256" key="2">
    <source>
        <dbReference type="ARBA" id="ARBA00022448"/>
    </source>
</evidence>
<dbReference type="InterPro" id="IPR037066">
    <property type="entry name" value="Plug_dom_sf"/>
</dbReference>
<comment type="subcellular location">
    <subcellularLocation>
        <location evidence="1 12">Cell outer membrane</location>
        <topology evidence="1 12">Multi-pass membrane protein</topology>
    </subcellularLocation>
</comment>
<organism evidence="17 19">
    <name type="scientific">Endobacter medicaginis</name>
    <dbReference type="NCBI Taxonomy" id="1181271"/>
    <lineage>
        <taxon>Bacteria</taxon>
        <taxon>Pseudomonadati</taxon>
        <taxon>Pseudomonadota</taxon>
        <taxon>Alphaproteobacteria</taxon>
        <taxon>Acetobacterales</taxon>
        <taxon>Acetobacteraceae</taxon>
        <taxon>Endobacter</taxon>
    </lineage>
</organism>
<keyword evidence="11 12" id="KW-0998">Cell outer membrane</keyword>
<evidence type="ECO:0000256" key="1">
    <source>
        <dbReference type="ARBA" id="ARBA00004571"/>
    </source>
</evidence>
<dbReference type="Gene3D" id="2.40.170.20">
    <property type="entry name" value="TonB-dependent receptor, beta-barrel domain"/>
    <property type="match status" value="1"/>
</dbReference>
<dbReference type="InterPro" id="IPR012910">
    <property type="entry name" value="Plug_dom"/>
</dbReference>
<evidence type="ECO:0000256" key="10">
    <source>
        <dbReference type="ARBA" id="ARBA00023136"/>
    </source>
</evidence>
<dbReference type="Pfam" id="PF07715">
    <property type="entry name" value="Plug"/>
    <property type="match status" value="1"/>
</dbReference>
<feature type="chain" id="PRO_5036240747" evidence="14">
    <location>
        <begin position="25"/>
        <end position="815"/>
    </location>
</feature>
<evidence type="ECO:0000256" key="9">
    <source>
        <dbReference type="ARBA" id="ARBA00023077"/>
    </source>
</evidence>
<dbReference type="PROSITE" id="PS52016">
    <property type="entry name" value="TONB_DEPENDENT_REC_3"/>
    <property type="match status" value="1"/>
</dbReference>
<evidence type="ECO:0000256" key="12">
    <source>
        <dbReference type="PROSITE-ProRule" id="PRU01360"/>
    </source>
</evidence>
<dbReference type="GO" id="GO:0009279">
    <property type="term" value="C:cell outer membrane"/>
    <property type="evidence" value="ECO:0007669"/>
    <property type="project" value="UniProtKB-SubCell"/>
</dbReference>
<reference evidence="17 19" key="2">
    <citation type="submission" date="2020-08" db="EMBL/GenBank/DDBJ databases">
        <title>Genomic Encyclopedia of Type Strains, Phase III (KMG-III): the genomes of soil and plant-associated and newly described type strains.</title>
        <authorList>
            <person name="Whitman W."/>
        </authorList>
    </citation>
    <scope>NUCLEOTIDE SEQUENCE [LARGE SCALE GENOMIC DNA]</scope>
    <source>
        <strain evidence="17 19">CECT 8088</strain>
    </source>
</reference>
<keyword evidence="6 14" id="KW-0732">Signal</keyword>
<dbReference type="EMBL" id="JABXXQ010000188">
    <property type="protein sequence ID" value="NVN30634.1"/>
    <property type="molecule type" value="Genomic_DNA"/>
</dbReference>
<keyword evidence="4" id="KW-0410">Iron transport</keyword>
<name>A0A839V6L9_9PROT</name>
<evidence type="ECO:0000259" key="16">
    <source>
        <dbReference type="Pfam" id="PF07715"/>
    </source>
</evidence>
<evidence type="ECO:0000256" key="8">
    <source>
        <dbReference type="ARBA" id="ARBA00023065"/>
    </source>
</evidence>
<evidence type="ECO:0000256" key="11">
    <source>
        <dbReference type="ARBA" id="ARBA00023237"/>
    </source>
</evidence>
<sequence length="815" mass="88558">MRTTGLLFLLGTTILTCSAGTALAQTAPAAHTADPIADTPINAQSGASTSGSLPTDIARQAQQENITVRGKTPSRNAIGGGLMVHQTAPKSSSTVTQAFIEKQAPGQNPFQLVRLLPGVNSTSPDPLGLTGGNLTMRGLGTSQIGVTLEGVPISDVGSAATYPQEIIDSEDISQINIKQGSADIDSPVVNSSGGTVNIYMRDPLMKAGGTASFSYGSKSATRGFIRLDTGLIGHTNLRGYGSYSYTSSLMWRGPGHDEKQHADLKFVNDWGQGNRVGLSFVYNMLNNNQFPSVSLANWKQYGWGGLNVYSNKWDGTTNTSSTNKNSIANYIGVRVNPFINIYVSAPSTFTLTDHLSFTTAPYLWYGFGNGGGYGSVTDLSKIQYGNSVVKATAYGRKSGAAVFYNPSITETYRPGINSKFTYQTGNNKAVLGYWFEYSKQRQTAPYTPLEGNGNPLNTYGDQQELILSNGQPLEYRNTLTFTRIHTVYAGDSLSLLHNKLVLDAGLKYMNIARDGTNMLPSVKVKYPETRNDGYLPTGSVTYNIDKYNSVFASVTTSFKMPANYNLYEAGTYNTKTGYSTQANLNQRPEVSISEDVGYRYQGPVINASVTYFHYNFTNRQFSTGELINGTLYTTNINAGGQTTDGADFEFGTRPWHNLRPYVSAEVLHPVSDSNINAGNSAGDYVRSAGKIVPFSPQFQTAFALDYDDGTRFGEFNLKYVGHQYADYMNQQSINGYTTLNLSLGYRLPTVWRLKAPTLQMNFLNLLNEHYLDGINSVQTNAANTTGVYGTPIAAKTPTYTVGNGFAWLASLKTDF</sequence>
<dbReference type="SUPFAM" id="SSF56935">
    <property type="entry name" value="Porins"/>
    <property type="match status" value="1"/>
</dbReference>
<dbReference type="RefSeq" id="WP_176624327.1">
    <property type="nucleotide sequence ID" value="NZ_JABXXQ010000188.1"/>
</dbReference>
<reference evidence="18 20" key="1">
    <citation type="submission" date="2020-06" db="EMBL/GenBank/DDBJ databases">
        <title>Description of novel acetic acid bacteria.</title>
        <authorList>
            <person name="Sombolestani A."/>
        </authorList>
    </citation>
    <scope>NUCLEOTIDE SEQUENCE [LARGE SCALE GENOMIC DNA]</scope>
    <source>
        <strain evidence="18 20">LMG 26838</strain>
    </source>
</reference>
<evidence type="ECO:0000256" key="14">
    <source>
        <dbReference type="SAM" id="SignalP"/>
    </source>
</evidence>
<evidence type="ECO:0000313" key="19">
    <source>
        <dbReference type="Proteomes" id="UP000557688"/>
    </source>
</evidence>
<keyword evidence="17" id="KW-0675">Receptor</keyword>
<proteinExistence type="inferred from homology"/>
<dbReference type="EMBL" id="JACHXV010000021">
    <property type="protein sequence ID" value="MBB3175202.1"/>
    <property type="molecule type" value="Genomic_DNA"/>
</dbReference>
<keyword evidence="9 13" id="KW-0798">TonB box</keyword>
<dbReference type="InterPro" id="IPR000531">
    <property type="entry name" value="Beta-barrel_TonB"/>
</dbReference>
<evidence type="ECO:0000313" key="17">
    <source>
        <dbReference type="EMBL" id="MBB3175202.1"/>
    </source>
</evidence>
<dbReference type="Gene3D" id="2.170.130.10">
    <property type="entry name" value="TonB-dependent receptor, plug domain"/>
    <property type="match status" value="1"/>
</dbReference>
<evidence type="ECO:0000256" key="6">
    <source>
        <dbReference type="ARBA" id="ARBA00022729"/>
    </source>
</evidence>
<keyword evidence="5 12" id="KW-0812">Transmembrane</keyword>
<keyword evidence="2 12" id="KW-0813">Transport</keyword>
<evidence type="ECO:0000313" key="18">
    <source>
        <dbReference type="EMBL" id="NVN30634.1"/>
    </source>
</evidence>
<feature type="domain" description="TonB-dependent receptor plug" evidence="16">
    <location>
        <begin position="86"/>
        <end position="184"/>
    </location>
</feature>
<dbReference type="PANTHER" id="PTHR32552">
    <property type="entry name" value="FERRICHROME IRON RECEPTOR-RELATED"/>
    <property type="match status" value="1"/>
</dbReference>
<keyword evidence="3 12" id="KW-1134">Transmembrane beta strand</keyword>
<comment type="similarity">
    <text evidence="12 13">Belongs to the TonB-dependent receptor family.</text>
</comment>